<keyword evidence="2" id="KW-1185">Reference proteome</keyword>
<gene>
    <name evidence="1" type="ORF">Bhyg_03446</name>
</gene>
<protein>
    <submittedName>
        <fullName evidence="1">Uncharacterized protein</fullName>
    </submittedName>
</protein>
<sequence>MEISVQVLHRYLDVIGQNPKFFASPLFIHTKNCLATAVAVSDWGIFSKYMNLILSMQK</sequence>
<dbReference type="EMBL" id="WJQU01000001">
    <property type="protein sequence ID" value="KAJ6648219.1"/>
    <property type="molecule type" value="Genomic_DNA"/>
</dbReference>
<feature type="non-terminal residue" evidence="1">
    <location>
        <position position="58"/>
    </location>
</feature>
<dbReference type="AlphaFoldDB" id="A0A9Q0S7I8"/>
<evidence type="ECO:0000313" key="2">
    <source>
        <dbReference type="Proteomes" id="UP001151699"/>
    </source>
</evidence>
<reference evidence="1" key="1">
    <citation type="submission" date="2022-07" db="EMBL/GenBank/DDBJ databases">
        <authorList>
            <person name="Trinca V."/>
            <person name="Uliana J.V.C."/>
            <person name="Torres T.T."/>
            <person name="Ward R.J."/>
            <person name="Monesi N."/>
        </authorList>
    </citation>
    <scope>NUCLEOTIDE SEQUENCE</scope>
    <source>
        <strain evidence="1">HSMRA1968</strain>
        <tissue evidence="1">Whole embryos</tissue>
    </source>
</reference>
<comment type="caution">
    <text evidence="1">The sequence shown here is derived from an EMBL/GenBank/DDBJ whole genome shotgun (WGS) entry which is preliminary data.</text>
</comment>
<proteinExistence type="predicted"/>
<name>A0A9Q0S7I8_9DIPT</name>
<evidence type="ECO:0000313" key="1">
    <source>
        <dbReference type="EMBL" id="KAJ6648219.1"/>
    </source>
</evidence>
<dbReference type="Proteomes" id="UP001151699">
    <property type="component" value="Chromosome A"/>
</dbReference>
<organism evidence="1 2">
    <name type="scientific">Pseudolycoriella hygida</name>
    <dbReference type="NCBI Taxonomy" id="35572"/>
    <lineage>
        <taxon>Eukaryota</taxon>
        <taxon>Metazoa</taxon>
        <taxon>Ecdysozoa</taxon>
        <taxon>Arthropoda</taxon>
        <taxon>Hexapoda</taxon>
        <taxon>Insecta</taxon>
        <taxon>Pterygota</taxon>
        <taxon>Neoptera</taxon>
        <taxon>Endopterygota</taxon>
        <taxon>Diptera</taxon>
        <taxon>Nematocera</taxon>
        <taxon>Sciaroidea</taxon>
        <taxon>Sciaridae</taxon>
        <taxon>Pseudolycoriella</taxon>
    </lineage>
</organism>
<accession>A0A9Q0S7I8</accession>